<sequence>MDIAALSIGMKQVQLQQSMGIALTKKFMDMAQAQQNDLINMLDASAPAPHPTSGKTIDISI</sequence>
<name>A0ABT9WP33_9BACI</name>
<proteinExistence type="predicted"/>
<evidence type="ECO:0000313" key="1">
    <source>
        <dbReference type="EMBL" id="MDQ0175044.1"/>
    </source>
</evidence>
<protein>
    <recommendedName>
        <fullName evidence="3">Motility protein</fullName>
    </recommendedName>
</protein>
<dbReference type="EMBL" id="JAUSTT010000004">
    <property type="protein sequence ID" value="MDQ0175044.1"/>
    <property type="molecule type" value="Genomic_DNA"/>
</dbReference>
<dbReference type="Pfam" id="PF14070">
    <property type="entry name" value="YjfB_motility"/>
    <property type="match status" value="1"/>
</dbReference>
<gene>
    <name evidence="1" type="ORF">J2S08_000878</name>
</gene>
<reference evidence="1 2" key="1">
    <citation type="submission" date="2023-07" db="EMBL/GenBank/DDBJ databases">
        <title>Genomic Encyclopedia of Type Strains, Phase IV (KMG-IV): sequencing the most valuable type-strain genomes for metagenomic binning, comparative biology and taxonomic classification.</title>
        <authorList>
            <person name="Goeker M."/>
        </authorList>
    </citation>
    <scope>NUCLEOTIDE SEQUENCE [LARGE SCALE GENOMIC DNA]</scope>
    <source>
        <strain evidence="1 2">DSM 23837</strain>
    </source>
</reference>
<evidence type="ECO:0008006" key="3">
    <source>
        <dbReference type="Google" id="ProtNLM"/>
    </source>
</evidence>
<keyword evidence="2" id="KW-1185">Reference proteome</keyword>
<accession>A0ABT9WP33</accession>
<dbReference type="RefSeq" id="WP_307227023.1">
    <property type="nucleotide sequence ID" value="NZ_JAUSTT010000004.1"/>
</dbReference>
<comment type="caution">
    <text evidence="1">The sequence shown here is derived from an EMBL/GenBank/DDBJ whole genome shotgun (WGS) entry which is preliminary data.</text>
</comment>
<organism evidence="1 2">
    <name type="scientific">Bacillus chungangensis</name>
    <dbReference type="NCBI Taxonomy" id="587633"/>
    <lineage>
        <taxon>Bacteria</taxon>
        <taxon>Bacillati</taxon>
        <taxon>Bacillota</taxon>
        <taxon>Bacilli</taxon>
        <taxon>Bacillales</taxon>
        <taxon>Bacillaceae</taxon>
        <taxon>Bacillus</taxon>
    </lineage>
</organism>
<dbReference type="InterPro" id="IPR025906">
    <property type="entry name" value="YjfB_motility"/>
</dbReference>
<dbReference type="Proteomes" id="UP001223586">
    <property type="component" value="Unassembled WGS sequence"/>
</dbReference>
<evidence type="ECO:0000313" key="2">
    <source>
        <dbReference type="Proteomes" id="UP001223586"/>
    </source>
</evidence>